<evidence type="ECO:0000313" key="2">
    <source>
        <dbReference type="Proteomes" id="UP000620124"/>
    </source>
</evidence>
<sequence>MTSRTDTHLSANTSPITGKRWTCKGQFEYKWGQHHHTYEREKAPHPLAYSKHVLEPESIDIDGGVHAMLEHSLDLGCGTDAWAINAAKEWPSCNFVHVIFSLHNHAPQLKQVGFDLVDIQIPLKTLPPEYTSIAERITWVHGNL</sequence>
<dbReference type="OrthoDB" id="2013972at2759"/>
<dbReference type="EMBL" id="JACAZI010000022">
    <property type="protein sequence ID" value="KAF7336846.1"/>
    <property type="molecule type" value="Genomic_DNA"/>
</dbReference>
<proteinExistence type="predicted"/>
<protein>
    <submittedName>
        <fullName evidence="1">UBIQUITIN-CONJUGAT-2 domain-containing protein</fullName>
    </submittedName>
</protein>
<gene>
    <name evidence="1" type="ORF">MVEN_02120900</name>
</gene>
<reference evidence="1" key="1">
    <citation type="submission" date="2020-05" db="EMBL/GenBank/DDBJ databases">
        <title>Mycena genomes resolve the evolution of fungal bioluminescence.</title>
        <authorList>
            <person name="Tsai I.J."/>
        </authorList>
    </citation>
    <scope>NUCLEOTIDE SEQUENCE</scope>
    <source>
        <strain evidence="1">CCC161011</strain>
    </source>
</reference>
<dbReference type="Proteomes" id="UP000620124">
    <property type="component" value="Unassembled WGS sequence"/>
</dbReference>
<keyword evidence="2" id="KW-1185">Reference proteome</keyword>
<comment type="caution">
    <text evidence="1">The sequence shown here is derived from an EMBL/GenBank/DDBJ whole genome shotgun (WGS) entry which is preliminary data.</text>
</comment>
<organism evidence="1 2">
    <name type="scientific">Mycena venus</name>
    <dbReference type="NCBI Taxonomy" id="2733690"/>
    <lineage>
        <taxon>Eukaryota</taxon>
        <taxon>Fungi</taxon>
        <taxon>Dikarya</taxon>
        <taxon>Basidiomycota</taxon>
        <taxon>Agaricomycotina</taxon>
        <taxon>Agaricomycetes</taxon>
        <taxon>Agaricomycetidae</taxon>
        <taxon>Agaricales</taxon>
        <taxon>Marasmiineae</taxon>
        <taxon>Mycenaceae</taxon>
        <taxon>Mycena</taxon>
    </lineage>
</organism>
<accession>A0A8H6XA26</accession>
<name>A0A8H6XA26_9AGAR</name>
<evidence type="ECO:0000313" key="1">
    <source>
        <dbReference type="EMBL" id="KAF7336846.1"/>
    </source>
</evidence>
<dbReference type="AlphaFoldDB" id="A0A8H6XA26"/>